<dbReference type="InterPro" id="IPR016032">
    <property type="entry name" value="Sig_transdc_resp-reg_C-effctor"/>
</dbReference>
<organism evidence="4 5">
    <name type="scientific">Trabulsiella guamensis ATCC 49490</name>
    <dbReference type="NCBI Taxonomy" id="1005994"/>
    <lineage>
        <taxon>Bacteria</taxon>
        <taxon>Pseudomonadati</taxon>
        <taxon>Pseudomonadota</taxon>
        <taxon>Gammaproteobacteria</taxon>
        <taxon>Enterobacterales</taxon>
        <taxon>Enterobacteriaceae</taxon>
        <taxon>Trabulsiella</taxon>
    </lineage>
</organism>
<proteinExistence type="predicted"/>
<feature type="domain" description="OmpR/PhoB-type" evidence="3">
    <location>
        <begin position="2"/>
        <end position="106"/>
    </location>
</feature>
<evidence type="ECO:0000313" key="4">
    <source>
        <dbReference type="EMBL" id="KFB99293.1"/>
    </source>
</evidence>
<keyword evidence="1 2" id="KW-0238">DNA-binding</keyword>
<dbReference type="Proteomes" id="UP000028630">
    <property type="component" value="Unassembled WGS sequence"/>
</dbReference>
<dbReference type="OrthoDB" id="7003224at2"/>
<dbReference type="Pfam" id="PF00486">
    <property type="entry name" value="Trans_reg_C"/>
    <property type="match status" value="1"/>
</dbReference>
<dbReference type="GO" id="GO:0000160">
    <property type="term" value="P:phosphorelay signal transduction system"/>
    <property type="evidence" value="ECO:0007669"/>
    <property type="project" value="InterPro"/>
</dbReference>
<protein>
    <submittedName>
        <fullName evidence="4">Putative sensory transducer</fullName>
    </submittedName>
</protein>
<dbReference type="AlphaFoldDB" id="A0A084ZP99"/>
<dbReference type="InterPro" id="IPR001867">
    <property type="entry name" value="OmpR/PhoB-type_DNA-bd"/>
</dbReference>
<feature type="DNA-binding region" description="OmpR/PhoB-type" evidence="2">
    <location>
        <begin position="2"/>
        <end position="106"/>
    </location>
</feature>
<reference evidence="5" key="1">
    <citation type="submission" date="2014-05" db="EMBL/GenBank/DDBJ databases">
        <title>ATOL: Assembling a taxonomically balanced genome-scale reconstruction of the evolutionary history of the Enterobacteriaceae.</title>
        <authorList>
            <person name="Plunkett G. III"/>
            <person name="Neeno-Eckwall E.C."/>
            <person name="Glasner J.D."/>
            <person name="Perna N.T."/>
        </authorList>
    </citation>
    <scope>NUCLEOTIDE SEQUENCE [LARGE SCALE GENOMIC DNA]</scope>
    <source>
        <strain evidence="5">ATCC 49490</strain>
    </source>
</reference>
<dbReference type="PROSITE" id="PS51755">
    <property type="entry name" value="OMPR_PHOB"/>
    <property type="match status" value="1"/>
</dbReference>
<accession>A0A084ZP99</accession>
<evidence type="ECO:0000313" key="5">
    <source>
        <dbReference type="Proteomes" id="UP000028630"/>
    </source>
</evidence>
<evidence type="ECO:0000259" key="3">
    <source>
        <dbReference type="PROSITE" id="PS51755"/>
    </source>
</evidence>
<dbReference type="SUPFAM" id="SSF46894">
    <property type="entry name" value="C-terminal effector domain of the bipartite response regulators"/>
    <property type="match status" value="1"/>
</dbReference>
<evidence type="ECO:0000256" key="1">
    <source>
        <dbReference type="ARBA" id="ARBA00023125"/>
    </source>
</evidence>
<dbReference type="eggNOG" id="COG3710">
    <property type="taxonomic scope" value="Bacteria"/>
</dbReference>
<dbReference type="RefSeq" id="WP_084222832.1">
    <property type="nucleotide sequence ID" value="NZ_JMTB01000117.1"/>
</dbReference>
<dbReference type="GO" id="GO:0006355">
    <property type="term" value="P:regulation of DNA-templated transcription"/>
    <property type="evidence" value="ECO:0007669"/>
    <property type="project" value="InterPro"/>
</dbReference>
<comment type="caution">
    <text evidence="4">The sequence shown here is derived from an EMBL/GenBank/DDBJ whole genome shotgun (WGS) entry which is preliminary data.</text>
</comment>
<name>A0A084ZP99_9ENTR</name>
<dbReference type="EMBL" id="JMTB01000117">
    <property type="protein sequence ID" value="KFB99293.1"/>
    <property type="molecule type" value="Genomic_DNA"/>
</dbReference>
<gene>
    <name evidence="4" type="ORF">GTGU_04296</name>
</gene>
<sequence length="269" mass="30798">MHTGYLIDNYIEFWPSLSLLKSRKTEMTFQLTKSSSLCLSILLLNAPDIVLHSTFMREVWHDEEMSTNILYQNISHLRKGLSTIAGFECGTTMIRTISRKGFCFTSEFCQIQLLEDKTEESSISSPLMEKTDECIGSPPQDNGQLTIADTQTTLHERFLQSKIVSFVLIVSAVIIIYLDHLNSNGYYQSFYENYEPFIKEGDCNIYINKDTFVAKTEAIKKGIAAINCKIYPYIYTTSWQHITSVRMVACPKPLDKESSPFCITYVYRG</sequence>
<dbReference type="GO" id="GO:0003677">
    <property type="term" value="F:DNA binding"/>
    <property type="evidence" value="ECO:0007669"/>
    <property type="project" value="UniProtKB-UniRule"/>
</dbReference>
<keyword evidence="5" id="KW-1185">Reference proteome</keyword>
<dbReference type="InterPro" id="IPR036388">
    <property type="entry name" value="WH-like_DNA-bd_sf"/>
</dbReference>
<evidence type="ECO:0000256" key="2">
    <source>
        <dbReference type="PROSITE-ProRule" id="PRU01091"/>
    </source>
</evidence>
<dbReference type="SMART" id="SM00862">
    <property type="entry name" value="Trans_reg_C"/>
    <property type="match status" value="1"/>
</dbReference>
<dbReference type="Gene3D" id="1.10.10.10">
    <property type="entry name" value="Winged helix-like DNA-binding domain superfamily/Winged helix DNA-binding domain"/>
    <property type="match status" value="1"/>
</dbReference>